<comment type="similarity">
    <text evidence="1">Belongs to the mab-21 family.</text>
</comment>
<dbReference type="AlphaFoldDB" id="A0AAE0W669"/>
<accession>A0AAE0W669</accession>
<feature type="domain" description="Mab-21-like HhH/H2TH-like" evidence="3">
    <location>
        <begin position="258"/>
        <end position="343"/>
    </location>
</feature>
<dbReference type="InterPro" id="IPR046903">
    <property type="entry name" value="Mab-21-like_nuc_Trfase"/>
</dbReference>
<dbReference type="SMART" id="SM01265">
    <property type="entry name" value="Mab-21"/>
    <property type="match status" value="1"/>
</dbReference>
<protein>
    <recommendedName>
        <fullName evidence="6">Mab-21-like HhH/H2TH-like domain-containing protein</fullName>
    </recommendedName>
</protein>
<reference evidence="4" key="2">
    <citation type="journal article" date="2021" name="Genome Biol. Evol.">
        <title>Developing a high-quality reference genome for a parasitic bivalve with doubly uniparental inheritance (Bivalvia: Unionida).</title>
        <authorList>
            <person name="Smith C.H."/>
        </authorList>
    </citation>
    <scope>NUCLEOTIDE SEQUENCE</scope>
    <source>
        <strain evidence="4">CHS0354</strain>
        <tissue evidence="4">Mantle</tissue>
    </source>
</reference>
<dbReference type="InterPro" id="IPR046906">
    <property type="entry name" value="Mab-21_HhH/H2TH-like"/>
</dbReference>
<evidence type="ECO:0000313" key="4">
    <source>
        <dbReference type="EMBL" id="KAK3602971.1"/>
    </source>
</evidence>
<dbReference type="Gene3D" id="1.10.1410.40">
    <property type="match status" value="1"/>
</dbReference>
<evidence type="ECO:0008006" key="6">
    <source>
        <dbReference type="Google" id="ProtNLM"/>
    </source>
</evidence>
<dbReference type="PANTHER" id="PTHR10656:SF69">
    <property type="entry name" value="MAB-21-LIKE HHH_H2TH-LIKE DOMAIN-CONTAINING PROTEIN"/>
    <property type="match status" value="1"/>
</dbReference>
<reference evidence="4" key="3">
    <citation type="submission" date="2023-05" db="EMBL/GenBank/DDBJ databases">
        <authorList>
            <person name="Smith C.H."/>
        </authorList>
    </citation>
    <scope>NUCLEOTIDE SEQUENCE</scope>
    <source>
        <strain evidence="4">CHS0354</strain>
        <tissue evidence="4">Mantle</tissue>
    </source>
</reference>
<proteinExistence type="inferred from homology"/>
<dbReference type="InterPro" id="IPR024810">
    <property type="entry name" value="MAB21L/cGLR"/>
</dbReference>
<evidence type="ECO:0000256" key="1">
    <source>
        <dbReference type="ARBA" id="ARBA00008307"/>
    </source>
</evidence>
<feature type="domain" description="Mab-21-like nucleotidyltransferase" evidence="2">
    <location>
        <begin position="88"/>
        <end position="250"/>
    </location>
</feature>
<comment type="caution">
    <text evidence="4">The sequence shown here is derived from an EMBL/GenBank/DDBJ whole genome shotgun (WGS) entry which is preliminary data.</text>
</comment>
<dbReference type="Pfam" id="PF20266">
    <property type="entry name" value="Mab-21_C"/>
    <property type="match status" value="1"/>
</dbReference>
<name>A0AAE0W669_9BIVA</name>
<dbReference type="Proteomes" id="UP001195483">
    <property type="component" value="Unassembled WGS sequence"/>
</dbReference>
<dbReference type="EMBL" id="JAEAOA010001032">
    <property type="protein sequence ID" value="KAK3602971.1"/>
    <property type="molecule type" value="Genomic_DNA"/>
</dbReference>
<dbReference type="PANTHER" id="PTHR10656">
    <property type="entry name" value="CELL FATE DETERMINING PROTEIN MAB21-RELATED"/>
    <property type="match status" value="1"/>
</dbReference>
<evidence type="ECO:0000313" key="5">
    <source>
        <dbReference type="Proteomes" id="UP001195483"/>
    </source>
</evidence>
<keyword evidence="5" id="KW-1185">Reference proteome</keyword>
<evidence type="ECO:0000259" key="2">
    <source>
        <dbReference type="Pfam" id="PF03281"/>
    </source>
</evidence>
<evidence type="ECO:0000259" key="3">
    <source>
        <dbReference type="Pfam" id="PF20266"/>
    </source>
</evidence>
<sequence length="666" mass="77755">METESVEYVKQTMEYSRKRAIRTKLVNFVINKIWKVPIFYSESRAEGISSVQSDTDFMFEADGIFTLSNEGQIGLKSDTSVVYVVMDTHEVHSGYTRIQIMEGDWNDLSEFASSGDGLRSLCKTFGNHNSKYLSNILVKQFWETRMKSVIPRQGLKNEISSHGPSTVIRYAADKDVVEVDTLICLRGEWPEVAKEWLERKRNFNWPTKELIEEIKAIGCNLVPIGHRLSHGKELELEWRISFSKAECLLIWSLNGTQTACIECMRLFFQVFISPKFPDLFSSYFIKTAMFWLIEETDSTFWQPLNILACLDRLLSKLITCVEEKCIQNFFIPKNNMLDAKAVESKELLDVLRIELTRHDVTGEEKWRMLIKEKLLQMDKNDIYYYHILINSLSVSRHFIYNSIRSSNIKDSKDMLMQGIQELKCCNDKDMFSDVCKQLQHELEAILSIVTFCESQSDSGTDRILSPNDTKWVEETLNKYTELSHSTGKLLLCTFYFYIERYQEALAITEDVQTRYTSQVVHYTFWNRSKTPRDDHYPQITPRPTLNETLKNYIALDVVLLPCLSRLFRATIQEKLYSRDALFIHPLFYAFFVRFHCFYRMQNAAECEAVLNKMQTFVAENMDVLKTTQDFNILHLGDSCHQLLKKHTESGNYFKKTIKSLLQKGEF</sequence>
<gene>
    <name evidence="4" type="ORF">CHS0354_016781</name>
</gene>
<reference evidence="4" key="1">
    <citation type="journal article" date="2021" name="Genome Biol. Evol.">
        <title>A High-Quality Reference Genome for a Parasitic Bivalve with Doubly Uniparental Inheritance (Bivalvia: Unionida).</title>
        <authorList>
            <person name="Smith C.H."/>
        </authorList>
    </citation>
    <scope>NUCLEOTIDE SEQUENCE</scope>
    <source>
        <strain evidence="4">CHS0354</strain>
    </source>
</reference>
<organism evidence="4 5">
    <name type="scientific">Potamilus streckersoni</name>
    <dbReference type="NCBI Taxonomy" id="2493646"/>
    <lineage>
        <taxon>Eukaryota</taxon>
        <taxon>Metazoa</taxon>
        <taxon>Spiralia</taxon>
        <taxon>Lophotrochozoa</taxon>
        <taxon>Mollusca</taxon>
        <taxon>Bivalvia</taxon>
        <taxon>Autobranchia</taxon>
        <taxon>Heteroconchia</taxon>
        <taxon>Palaeoheterodonta</taxon>
        <taxon>Unionida</taxon>
        <taxon>Unionoidea</taxon>
        <taxon>Unionidae</taxon>
        <taxon>Ambleminae</taxon>
        <taxon>Lampsilini</taxon>
        <taxon>Potamilus</taxon>
    </lineage>
</organism>
<dbReference type="Pfam" id="PF03281">
    <property type="entry name" value="Mab-21"/>
    <property type="match status" value="1"/>
</dbReference>